<reference evidence="1 2" key="1">
    <citation type="journal article" date="2024" name="Plant J.">
        <title>Genome sequences and population genomics reveal climatic adaptation and genomic divergence between two closely related sweetgum species.</title>
        <authorList>
            <person name="Xu W.Q."/>
            <person name="Ren C.Q."/>
            <person name="Zhang X.Y."/>
            <person name="Comes H.P."/>
            <person name="Liu X.H."/>
            <person name="Li Y.G."/>
            <person name="Kettle C.J."/>
            <person name="Jalonen R."/>
            <person name="Gaisberger H."/>
            <person name="Ma Y.Z."/>
            <person name="Qiu Y.X."/>
        </authorList>
    </citation>
    <scope>NUCLEOTIDE SEQUENCE [LARGE SCALE GENOMIC DNA]</scope>
    <source>
        <strain evidence="1">Hangzhou</strain>
    </source>
</reference>
<gene>
    <name evidence="1" type="ORF">L1049_014663</name>
</gene>
<comment type="caution">
    <text evidence="1">The sequence shown here is derived from an EMBL/GenBank/DDBJ whole genome shotgun (WGS) entry which is preliminary data.</text>
</comment>
<name>A0AAP0RXK2_LIQFO</name>
<keyword evidence="2" id="KW-1185">Reference proteome</keyword>
<dbReference type="EMBL" id="JBBPBK010000004">
    <property type="protein sequence ID" value="KAK9286274.1"/>
    <property type="molecule type" value="Genomic_DNA"/>
</dbReference>
<dbReference type="Proteomes" id="UP001415857">
    <property type="component" value="Unassembled WGS sequence"/>
</dbReference>
<sequence length="114" mass="13001">MLATTLQPPWTVEVWNALGRKYIEKEDRLKLQVFYVQKLMGYTRKLYSIIHTEPIWILDFQISSSPMRNFVAVADLIAFIDLVVDAKGKSLSSSFSSPSPLSSCLHKTPSLWPI</sequence>
<evidence type="ECO:0000313" key="1">
    <source>
        <dbReference type="EMBL" id="KAK9286274.1"/>
    </source>
</evidence>
<dbReference type="AlphaFoldDB" id="A0AAP0RXK2"/>
<protein>
    <submittedName>
        <fullName evidence="1">Uncharacterized protein</fullName>
    </submittedName>
</protein>
<evidence type="ECO:0000313" key="2">
    <source>
        <dbReference type="Proteomes" id="UP001415857"/>
    </source>
</evidence>
<organism evidence="1 2">
    <name type="scientific">Liquidambar formosana</name>
    <name type="common">Formosan gum</name>
    <dbReference type="NCBI Taxonomy" id="63359"/>
    <lineage>
        <taxon>Eukaryota</taxon>
        <taxon>Viridiplantae</taxon>
        <taxon>Streptophyta</taxon>
        <taxon>Embryophyta</taxon>
        <taxon>Tracheophyta</taxon>
        <taxon>Spermatophyta</taxon>
        <taxon>Magnoliopsida</taxon>
        <taxon>eudicotyledons</taxon>
        <taxon>Gunneridae</taxon>
        <taxon>Pentapetalae</taxon>
        <taxon>Saxifragales</taxon>
        <taxon>Altingiaceae</taxon>
        <taxon>Liquidambar</taxon>
    </lineage>
</organism>
<proteinExistence type="predicted"/>
<accession>A0AAP0RXK2</accession>